<reference evidence="5" key="1">
    <citation type="submission" date="2007-11" db="EMBL/GenBank/DDBJ databases">
        <authorList>
            <person name="Fulton L."/>
            <person name="Clifton S."/>
            <person name="Fulton B."/>
            <person name="Xu J."/>
            <person name="Minx P."/>
            <person name="Pepin K.H."/>
            <person name="Johnson M."/>
            <person name="Thiruvilangam P."/>
            <person name="Bhonagiri V."/>
            <person name="Nash W.E."/>
            <person name="Mardis E.R."/>
            <person name="Wilson R.K."/>
        </authorList>
    </citation>
    <scope>NUCLEOTIDE SEQUENCE [LARGE SCALE GENOMIC DNA]</scope>
    <source>
        <strain evidence="5">DSM 1402</strain>
    </source>
</reference>
<feature type="region of interest" description="Disordered" evidence="2">
    <location>
        <begin position="83"/>
        <end position="107"/>
    </location>
</feature>
<feature type="transmembrane region" description="Helical" evidence="3">
    <location>
        <begin position="205"/>
        <end position="222"/>
    </location>
</feature>
<organism evidence="5 6">
    <name type="scientific">Thomasclavelia ramosa DSM 1402</name>
    <dbReference type="NCBI Taxonomy" id="445974"/>
    <lineage>
        <taxon>Bacteria</taxon>
        <taxon>Bacillati</taxon>
        <taxon>Bacillota</taxon>
        <taxon>Erysipelotrichia</taxon>
        <taxon>Erysipelotrichales</taxon>
        <taxon>Coprobacillaceae</taxon>
        <taxon>Thomasclavelia</taxon>
    </lineage>
</organism>
<dbReference type="PANTHER" id="PTHR46558">
    <property type="entry name" value="TRACRIPTIONAL REGULATORY PROTEIN-RELATED-RELATED"/>
    <property type="match status" value="1"/>
</dbReference>
<evidence type="ECO:0000313" key="5">
    <source>
        <dbReference type="EMBL" id="EDS19012.1"/>
    </source>
</evidence>
<proteinExistence type="predicted"/>
<evidence type="ECO:0000256" key="1">
    <source>
        <dbReference type="ARBA" id="ARBA00023125"/>
    </source>
</evidence>
<gene>
    <name evidence="5" type="ORF">CLORAM_01008</name>
</gene>
<feature type="domain" description="HTH cro/C1-type" evidence="4">
    <location>
        <begin position="21"/>
        <end position="75"/>
    </location>
</feature>
<dbReference type="AlphaFoldDB" id="B0N3J0"/>
<dbReference type="SMART" id="SM00530">
    <property type="entry name" value="HTH_XRE"/>
    <property type="match status" value="1"/>
</dbReference>
<dbReference type="Gene3D" id="1.10.260.40">
    <property type="entry name" value="lambda repressor-like DNA-binding domains"/>
    <property type="match status" value="1"/>
</dbReference>
<accession>B0N3J0</accession>
<dbReference type="HOGENOM" id="CLU_057667_0_0_9"/>
<dbReference type="GO" id="GO:0003677">
    <property type="term" value="F:DNA binding"/>
    <property type="evidence" value="ECO:0007669"/>
    <property type="project" value="UniProtKB-KW"/>
</dbReference>
<evidence type="ECO:0000256" key="2">
    <source>
        <dbReference type="SAM" id="MobiDB-lite"/>
    </source>
</evidence>
<evidence type="ECO:0000313" key="6">
    <source>
        <dbReference type="Proteomes" id="UP000005798"/>
    </source>
</evidence>
<dbReference type="InterPro" id="IPR001387">
    <property type="entry name" value="Cro/C1-type_HTH"/>
</dbReference>
<sequence>MHNVGDLGRNKFMNIEIANRLVRLRKEKNLSQEALANELGISRQAVSKWERAEASPDTDNLILLAKLYGMSLDDLLKTDQKEFESGNNQQASKEKTEEDKKQKKKESVHISLKHGIHVTGEDGEEVHVGWNGIHVEDPKEDSRIHIDGSGVFVDDKKYDQEEWRKIRKEKGWDYYYEDYTKFPFALLAIIAYIGIALYTELWHPLWIFLLIVPIIEGAISAVKHRNLNRFPYPVLVILYFLYEGFYENIWSPTWLIFLTIPVYYSLVNYFRQRKQHKNNNCTDNQED</sequence>
<evidence type="ECO:0000259" key="4">
    <source>
        <dbReference type="PROSITE" id="PS50943"/>
    </source>
</evidence>
<keyword evidence="3" id="KW-1133">Transmembrane helix</keyword>
<evidence type="ECO:0000256" key="3">
    <source>
        <dbReference type="SAM" id="Phobius"/>
    </source>
</evidence>
<reference evidence="5" key="2">
    <citation type="submission" date="2014-06" db="EMBL/GenBank/DDBJ databases">
        <title>Draft genome sequence of Clostridium ramosum(DSM 1402).</title>
        <authorList>
            <person name="Sudarsanam P."/>
            <person name="Ley R."/>
            <person name="Guruge J."/>
            <person name="Turnbaugh P.J."/>
            <person name="Mahowald M."/>
            <person name="Liep D."/>
            <person name="Gordon J."/>
        </authorList>
    </citation>
    <scope>NUCLEOTIDE SEQUENCE</scope>
    <source>
        <strain evidence="5">DSM 1402</strain>
    </source>
</reference>
<protein>
    <submittedName>
        <fullName evidence="5">DNA-binding helix-turn-helix protein</fullName>
    </submittedName>
</protein>
<feature type="transmembrane region" description="Helical" evidence="3">
    <location>
        <begin position="252"/>
        <end position="270"/>
    </location>
</feature>
<dbReference type="SUPFAM" id="SSF47413">
    <property type="entry name" value="lambda repressor-like DNA-binding domains"/>
    <property type="match status" value="1"/>
</dbReference>
<dbReference type="InterPro" id="IPR010982">
    <property type="entry name" value="Lambda_DNA-bd_dom_sf"/>
</dbReference>
<dbReference type="CDD" id="cd00093">
    <property type="entry name" value="HTH_XRE"/>
    <property type="match status" value="1"/>
</dbReference>
<feature type="compositionally biased region" description="Basic and acidic residues" evidence="2">
    <location>
        <begin position="92"/>
        <end position="107"/>
    </location>
</feature>
<dbReference type="PROSITE" id="PS50943">
    <property type="entry name" value="HTH_CROC1"/>
    <property type="match status" value="1"/>
</dbReference>
<keyword evidence="6" id="KW-1185">Reference proteome</keyword>
<dbReference type="EMBL" id="ABFX02000004">
    <property type="protein sequence ID" value="EDS19012.1"/>
    <property type="molecule type" value="Genomic_DNA"/>
</dbReference>
<dbReference type="eggNOG" id="COG1476">
    <property type="taxonomic scope" value="Bacteria"/>
</dbReference>
<keyword evidence="3" id="KW-0472">Membrane</keyword>
<name>B0N3J0_9FIRM</name>
<feature type="transmembrane region" description="Helical" evidence="3">
    <location>
        <begin position="182"/>
        <end position="199"/>
    </location>
</feature>
<dbReference type="PANTHER" id="PTHR46558:SF11">
    <property type="entry name" value="HTH-TYPE TRANSCRIPTIONAL REGULATOR XRE"/>
    <property type="match status" value="1"/>
</dbReference>
<keyword evidence="1 5" id="KW-0238">DNA-binding</keyword>
<feature type="transmembrane region" description="Helical" evidence="3">
    <location>
        <begin position="229"/>
        <end position="246"/>
    </location>
</feature>
<comment type="caution">
    <text evidence="5">The sequence shown here is derived from an EMBL/GenBank/DDBJ whole genome shotgun (WGS) entry which is preliminary data.</text>
</comment>
<dbReference type="Proteomes" id="UP000005798">
    <property type="component" value="Unassembled WGS sequence"/>
</dbReference>
<keyword evidence="3" id="KW-0812">Transmembrane</keyword>
<dbReference type="Pfam" id="PF01381">
    <property type="entry name" value="HTH_3"/>
    <property type="match status" value="1"/>
</dbReference>